<dbReference type="RefSeq" id="WP_236299712.1">
    <property type="nucleotide sequence ID" value="NZ_WKEW01000043.1"/>
</dbReference>
<dbReference type="Proteomes" id="UP000814172">
    <property type="component" value="Unassembled WGS sequence"/>
</dbReference>
<dbReference type="Pfam" id="PF07715">
    <property type="entry name" value="Plug"/>
    <property type="match status" value="1"/>
</dbReference>
<dbReference type="Gene3D" id="2.40.170.20">
    <property type="entry name" value="TonB-dependent receptor, beta-barrel domain"/>
    <property type="match status" value="1"/>
</dbReference>
<accession>A0AAW5AA81</accession>
<gene>
    <name evidence="19" type="ORF">GIW75_14355</name>
</gene>
<dbReference type="GO" id="GO:0009279">
    <property type="term" value="C:cell outer membrane"/>
    <property type="evidence" value="ECO:0007669"/>
    <property type="project" value="UniProtKB-SubCell"/>
</dbReference>
<keyword evidence="7" id="KW-0732">Signal</keyword>
<keyword evidence="12 19" id="KW-0675">Receptor</keyword>
<dbReference type="InterPro" id="IPR010917">
    <property type="entry name" value="TonB_rcpt_CS"/>
</dbReference>
<keyword evidence="10 16" id="KW-0798">TonB box</keyword>
<feature type="domain" description="TonB-dependent receptor-like beta-barrel" evidence="17">
    <location>
        <begin position="202"/>
        <end position="653"/>
    </location>
</feature>
<feature type="short sequence motif" description="TonB C-terminal box" evidence="15">
    <location>
        <begin position="668"/>
        <end position="685"/>
    </location>
</feature>
<feature type="non-terminal residue" evidence="19">
    <location>
        <position position="1"/>
    </location>
</feature>
<protein>
    <submittedName>
        <fullName evidence="19">TonB-dependent siderophore receptor</fullName>
    </submittedName>
</protein>
<evidence type="ECO:0000256" key="15">
    <source>
        <dbReference type="PROSITE-ProRule" id="PRU10144"/>
    </source>
</evidence>
<dbReference type="Pfam" id="PF00593">
    <property type="entry name" value="TonB_dep_Rec_b-barrel"/>
    <property type="match status" value="1"/>
</dbReference>
<keyword evidence="20" id="KW-1185">Reference proteome</keyword>
<evidence type="ECO:0000256" key="8">
    <source>
        <dbReference type="ARBA" id="ARBA00023004"/>
    </source>
</evidence>
<evidence type="ECO:0000256" key="7">
    <source>
        <dbReference type="ARBA" id="ARBA00022729"/>
    </source>
</evidence>
<feature type="domain" description="TonB-dependent receptor plug" evidence="18">
    <location>
        <begin position="1"/>
        <end position="102"/>
    </location>
</feature>
<dbReference type="PROSITE" id="PS01156">
    <property type="entry name" value="TONB_DEPENDENT_REC_2"/>
    <property type="match status" value="1"/>
</dbReference>
<keyword evidence="3 14" id="KW-0813">Transport</keyword>
<keyword evidence="4 14" id="KW-1134">Transmembrane beta strand</keyword>
<keyword evidence="9" id="KW-0406">Ion transport</keyword>
<sequence>PQSVSVITQQVLQDRRIVDLSDAMRRTPGITVKNANYRLPQFISRGFRIDNIQIDGASPMDIGSGIGTFYANKTYDMAEFDHIEVLKGASGLFGGTGDPGGIINAVRKRPLDYFQLKFNTSAGSWDNYRTEVDVTGPMAFDGKLRGRVVVANTDRQYFMDNRSTEKPFIYGVLEADVTDTARVTVGGRYEKIHENGTGDGLPRFSTGRDLKLSRRTWYSPNWAYSDNSSQEIFAKYDQELADDWKLNVSLTNTFDKTETKGAFLWGSPDPVTLEGATWGGSYIRNWSEQTLFDANVSGKFTAFNREHELLIGADAQKVNSRWRSTKAMQGFYPVDVYNPDLTPLPSDSIDNKLERDYSPNTRKQYGLYSTLRLQLTDPLKLIIGARVQRYKFEQTYMAVKADTGAWGIESQSNHREPTKLVPFGGLVYALDDEWSAYASYSEIFKPQAQQLQGPSTSGKALEPMVGKTYETGIKGELYGGTLNVSAALFYTKREKEAIQDPRYVAESVLYGGSCCYLAQGEIISKGLELEASGEVLPGWMVMGGYTLNLTDNGTKDTFLTTVTPKHLAKLWTVYTLPDRLSDWKVGGGVNIQSASYASGTAYRVDGKNPTGNYYDVSRETPFDFAQGGYAVWDAMVEYKVDENWTVALNGNNLFDRKYFETLKTSEYGNYYGEPRNYMLTVRGTF</sequence>
<dbReference type="GO" id="GO:0038023">
    <property type="term" value="F:signaling receptor activity"/>
    <property type="evidence" value="ECO:0007669"/>
    <property type="project" value="InterPro"/>
</dbReference>
<evidence type="ECO:0000256" key="10">
    <source>
        <dbReference type="ARBA" id="ARBA00023077"/>
    </source>
</evidence>
<dbReference type="InterPro" id="IPR012910">
    <property type="entry name" value="Plug_dom"/>
</dbReference>
<dbReference type="Gene3D" id="2.170.130.10">
    <property type="entry name" value="TonB-dependent receptor, plug domain"/>
    <property type="match status" value="1"/>
</dbReference>
<evidence type="ECO:0000256" key="12">
    <source>
        <dbReference type="ARBA" id="ARBA00023170"/>
    </source>
</evidence>
<keyword evidence="5" id="KW-0410">Iron transport</keyword>
<evidence type="ECO:0000259" key="17">
    <source>
        <dbReference type="Pfam" id="PF00593"/>
    </source>
</evidence>
<evidence type="ECO:0000256" key="11">
    <source>
        <dbReference type="ARBA" id="ARBA00023136"/>
    </source>
</evidence>
<keyword evidence="13 14" id="KW-0998">Cell outer membrane</keyword>
<evidence type="ECO:0000313" key="20">
    <source>
        <dbReference type="Proteomes" id="UP000814172"/>
    </source>
</evidence>
<dbReference type="PANTHER" id="PTHR32552:SF74">
    <property type="entry name" value="HYDROXAMATE SIDEROPHORE RECEPTOR FHUE"/>
    <property type="match status" value="1"/>
</dbReference>
<keyword evidence="8" id="KW-0408">Iron</keyword>
<organism evidence="19 20">
    <name type="scientific">Pseudomonas proteolytica</name>
    <dbReference type="NCBI Taxonomy" id="219574"/>
    <lineage>
        <taxon>Bacteria</taxon>
        <taxon>Pseudomonadati</taxon>
        <taxon>Pseudomonadota</taxon>
        <taxon>Gammaproteobacteria</taxon>
        <taxon>Pseudomonadales</taxon>
        <taxon>Pseudomonadaceae</taxon>
        <taxon>Pseudomonas</taxon>
    </lineage>
</organism>
<dbReference type="InterPro" id="IPR037066">
    <property type="entry name" value="Plug_dom_sf"/>
</dbReference>
<evidence type="ECO:0000256" key="1">
    <source>
        <dbReference type="ARBA" id="ARBA00004571"/>
    </source>
</evidence>
<reference evidence="19 20" key="1">
    <citation type="submission" date="2019-11" db="EMBL/GenBank/DDBJ databases">
        <title>Epiphytic Pseudomonas syringae from cherry orchards.</title>
        <authorList>
            <person name="Hulin M.T."/>
        </authorList>
    </citation>
    <scope>NUCLEOTIDE SEQUENCE [LARGE SCALE GENOMIC DNA]</scope>
    <source>
        <strain evidence="19 20">PA-6-9F</strain>
    </source>
</reference>
<name>A0AAW5AA81_9PSED</name>
<dbReference type="CDD" id="cd01347">
    <property type="entry name" value="ligand_gated_channel"/>
    <property type="match status" value="1"/>
</dbReference>
<evidence type="ECO:0000256" key="14">
    <source>
        <dbReference type="PROSITE-ProRule" id="PRU01360"/>
    </source>
</evidence>
<keyword evidence="6 14" id="KW-0812">Transmembrane</keyword>
<dbReference type="InterPro" id="IPR036942">
    <property type="entry name" value="Beta-barrel_TonB_sf"/>
</dbReference>
<evidence type="ECO:0000256" key="3">
    <source>
        <dbReference type="ARBA" id="ARBA00022448"/>
    </source>
</evidence>
<dbReference type="InterPro" id="IPR000531">
    <property type="entry name" value="Beta-barrel_TonB"/>
</dbReference>
<dbReference type="AlphaFoldDB" id="A0AAW5AA81"/>
<dbReference type="EMBL" id="WKEW01000043">
    <property type="protein sequence ID" value="MCF5058127.1"/>
    <property type="molecule type" value="Genomic_DNA"/>
</dbReference>
<evidence type="ECO:0000259" key="18">
    <source>
        <dbReference type="Pfam" id="PF07715"/>
    </source>
</evidence>
<dbReference type="PANTHER" id="PTHR32552">
    <property type="entry name" value="FERRICHROME IRON RECEPTOR-RELATED"/>
    <property type="match status" value="1"/>
</dbReference>
<evidence type="ECO:0000256" key="13">
    <source>
        <dbReference type="ARBA" id="ARBA00023237"/>
    </source>
</evidence>
<dbReference type="InterPro" id="IPR039426">
    <property type="entry name" value="TonB-dep_rcpt-like"/>
</dbReference>
<dbReference type="NCBIfam" id="TIGR01783">
    <property type="entry name" value="TonB-siderophor"/>
    <property type="match status" value="1"/>
</dbReference>
<comment type="subcellular location">
    <subcellularLocation>
        <location evidence="1 14">Cell outer membrane</location>
        <topology evidence="1 14">Multi-pass membrane protein</topology>
    </subcellularLocation>
</comment>
<evidence type="ECO:0000256" key="4">
    <source>
        <dbReference type="ARBA" id="ARBA00022452"/>
    </source>
</evidence>
<evidence type="ECO:0000256" key="2">
    <source>
        <dbReference type="ARBA" id="ARBA00009810"/>
    </source>
</evidence>
<evidence type="ECO:0000256" key="6">
    <source>
        <dbReference type="ARBA" id="ARBA00022692"/>
    </source>
</evidence>
<comment type="caution">
    <text evidence="19">The sequence shown here is derived from an EMBL/GenBank/DDBJ whole genome shotgun (WGS) entry which is preliminary data.</text>
</comment>
<evidence type="ECO:0000256" key="5">
    <source>
        <dbReference type="ARBA" id="ARBA00022496"/>
    </source>
</evidence>
<dbReference type="SUPFAM" id="SSF56935">
    <property type="entry name" value="Porins"/>
    <property type="match status" value="1"/>
</dbReference>
<dbReference type="GO" id="GO:0015891">
    <property type="term" value="P:siderophore transport"/>
    <property type="evidence" value="ECO:0007669"/>
    <property type="project" value="InterPro"/>
</dbReference>
<evidence type="ECO:0000256" key="9">
    <source>
        <dbReference type="ARBA" id="ARBA00023065"/>
    </source>
</evidence>
<evidence type="ECO:0000256" key="16">
    <source>
        <dbReference type="RuleBase" id="RU003357"/>
    </source>
</evidence>
<comment type="similarity">
    <text evidence="2 14 16">Belongs to the TonB-dependent receptor family.</text>
</comment>
<dbReference type="PROSITE" id="PS52016">
    <property type="entry name" value="TONB_DEPENDENT_REC_3"/>
    <property type="match status" value="1"/>
</dbReference>
<proteinExistence type="inferred from homology"/>
<keyword evidence="11 14" id="KW-0472">Membrane</keyword>
<dbReference type="GO" id="GO:0015344">
    <property type="term" value="F:siderophore uptake transmembrane transporter activity"/>
    <property type="evidence" value="ECO:0007669"/>
    <property type="project" value="TreeGrafter"/>
</dbReference>
<dbReference type="InterPro" id="IPR010105">
    <property type="entry name" value="TonB_sidphr_rcpt"/>
</dbReference>
<evidence type="ECO:0000313" key="19">
    <source>
        <dbReference type="EMBL" id="MCF5058127.1"/>
    </source>
</evidence>